<reference evidence="2 3" key="1">
    <citation type="submission" date="2017-11" db="EMBL/GenBank/DDBJ databases">
        <title>De novo assembly and phasing of dikaryotic genomes from two isolates of Puccinia coronata f. sp. avenae, the causal agent of oat crown rust.</title>
        <authorList>
            <person name="Miller M.E."/>
            <person name="Zhang Y."/>
            <person name="Omidvar V."/>
            <person name="Sperschneider J."/>
            <person name="Schwessinger B."/>
            <person name="Raley C."/>
            <person name="Palmer J.M."/>
            <person name="Garnica D."/>
            <person name="Upadhyaya N."/>
            <person name="Rathjen J."/>
            <person name="Taylor J.M."/>
            <person name="Park R.F."/>
            <person name="Dodds P.N."/>
            <person name="Hirsch C.D."/>
            <person name="Kianian S.F."/>
            <person name="Figueroa M."/>
        </authorList>
    </citation>
    <scope>NUCLEOTIDE SEQUENCE [LARGE SCALE GENOMIC DNA]</scope>
    <source>
        <strain evidence="2">12NC29</strain>
    </source>
</reference>
<dbReference type="AlphaFoldDB" id="A0A2N5UB60"/>
<protein>
    <submittedName>
        <fullName evidence="2">Uncharacterized protein</fullName>
    </submittedName>
</protein>
<feature type="compositionally biased region" description="Low complexity" evidence="1">
    <location>
        <begin position="37"/>
        <end position="59"/>
    </location>
</feature>
<proteinExistence type="predicted"/>
<evidence type="ECO:0000313" key="2">
    <source>
        <dbReference type="EMBL" id="PLW34975.1"/>
    </source>
</evidence>
<organism evidence="2 3">
    <name type="scientific">Puccinia coronata f. sp. avenae</name>
    <dbReference type="NCBI Taxonomy" id="200324"/>
    <lineage>
        <taxon>Eukaryota</taxon>
        <taxon>Fungi</taxon>
        <taxon>Dikarya</taxon>
        <taxon>Basidiomycota</taxon>
        <taxon>Pucciniomycotina</taxon>
        <taxon>Pucciniomycetes</taxon>
        <taxon>Pucciniales</taxon>
        <taxon>Pucciniaceae</taxon>
        <taxon>Puccinia</taxon>
    </lineage>
</organism>
<feature type="region of interest" description="Disordered" evidence="1">
    <location>
        <begin position="26"/>
        <end position="59"/>
    </location>
</feature>
<gene>
    <name evidence="2" type="ORF">PCANC_19763</name>
</gene>
<keyword evidence="3" id="KW-1185">Reference proteome</keyword>
<dbReference type="EMBL" id="PGCJ01000266">
    <property type="protein sequence ID" value="PLW34975.1"/>
    <property type="molecule type" value="Genomic_DNA"/>
</dbReference>
<sequence length="263" mass="28552">MSWEETATVRTKLKMDVPHSVPEIAYHSLPNDSIGVSAPELSSDDSSGSSSTSSSPKSNRSIFPAAISDDYAAAKAIDINDCDFHALHLTSRPDHPVQITPSNEELCHDLQDGYKRNATSSQVLFPGERCVYSGTTVVNLEFPDSVSQGLKTAVMDVKLHFQVLIGSLAESLSISPELLDLTVQRGSQTVRLSPIASLYELGYSNELTVQVWVRKAAIKSTSNLPAFLNQPRRIPGTKWIHSFPSTKRKLGLPSSPACPGKSM</sequence>
<dbReference type="Proteomes" id="UP000235388">
    <property type="component" value="Unassembled WGS sequence"/>
</dbReference>
<name>A0A2N5UB60_9BASI</name>
<comment type="caution">
    <text evidence="2">The sequence shown here is derived from an EMBL/GenBank/DDBJ whole genome shotgun (WGS) entry which is preliminary data.</text>
</comment>
<evidence type="ECO:0000313" key="3">
    <source>
        <dbReference type="Proteomes" id="UP000235388"/>
    </source>
</evidence>
<accession>A0A2N5UB60</accession>
<evidence type="ECO:0000256" key="1">
    <source>
        <dbReference type="SAM" id="MobiDB-lite"/>
    </source>
</evidence>
<dbReference type="OrthoDB" id="2506619at2759"/>